<evidence type="ECO:0000313" key="6">
    <source>
        <dbReference type="Proteomes" id="UP000655830"/>
    </source>
</evidence>
<dbReference type="InterPro" id="IPR010905">
    <property type="entry name" value="Glyco_hydro_88"/>
</dbReference>
<dbReference type="Pfam" id="PF07470">
    <property type="entry name" value="Glyco_hydro_88"/>
    <property type="match status" value="1"/>
</dbReference>
<dbReference type="PANTHER" id="PTHR36845">
    <property type="entry name" value="HYDROLASE, PUTATIVE (AFU_ORTHOLOGUE AFUA_7G05090)-RELATED"/>
    <property type="match status" value="1"/>
</dbReference>
<feature type="binding site" evidence="4">
    <location>
        <position position="227"/>
    </location>
    <ligand>
        <name>substrate</name>
    </ligand>
</feature>
<sequence length="374" mass="43355">MEQYRDKKWVDETWEKIEKKLSQVVPRNGNNLPYTSKNGRFDDQSKNNVCWWTNGFWPGMMWIMYAATGKALYKETAMQGEKLLDKALENYEGLHHDVGFMWHITSGVHYRLCGEEQAKKRALYTANILAGRYNLNGKFIRAWNGKGNEGWSIIDSMMNIPLLYWASNYTGDPRFRFIAESHADTTMHNHVRADGSVKHIVVYDPLMGEMLEEKGGQGYGEGSSWSRGQAWALYGFTLSYIHTHKQEYLDTAKKVAHYFIASVAEDYLPRCDFRAPQEPIVYDSTAGAIAACGLIELARLVPEYEQKLYLMPALHMLEAMEKQFCNWDEDEDSILQMGTERYHTETGRHMPIIYGDYFFIEALYKLRGGKELFW</sequence>
<feature type="binding site" evidence="4">
    <location>
        <position position="97"/>
    </location>
    <ligand>
        <name>substrate</name>
    </ligand>
</feature>
<dbReference type="AlphaFoldDB" id="A0A926I8U1"/>
<feature type="active site" description="Nucleophile" evidence="3">
    <location>
        <position position="97"/>
    </location>
</feature>
<dbReference type="RefSeq" id="WP_249332201.1">
    <property type="nucleotide sequence ID" value="NZ_JACRSY010000007.1"/>
</dbReference>
<protein>
    <submittedName>
        <fullName evidence="5">Glycoside hydrolase family 88 protein</fullName>
    </submittedName>
</protein>
<gene>
    <name evidence="5" type="ORF">H8718_05810</name>
</gene>
<evidence type="ECO:0000256" key="3">
    <source>
        <dbReference type="PIRSR" id="PIRSR610905-1"/>
    </source>
</evidence>
<proteinExistence type="inferred from homology"/>
<dbReference type="EMBL" id="JACRSY010000007">
    <property type="protein sequence ID" value="MBC8579050.1"/>
    <property type="molecule type" value="Genomic_DNA"/>
</dbReference>
<feature type="binding site" evidence="4">
    <location>
        <position position="231"/>
    </location>
    <ligand>
        <name>substrate</name>
    </ligand>
</feature>
<dbReference type="Gene3D" id="1.50.10.10">
    <property type="match status" value="1"/>
</dbReference>
<feature type="binding site" evidence="4">
    <location>
        <position position="155"/>
    </location>
    <ligand>
        <name>substrate</name>
    </ligand>
</feature>
<comment type="similarity">
    <text evidence="2">Belongs to the glycosyl hydrolase 88 family.</text>
</comment>
<dbReference type="InterPro" id="IPR052369">
    <property type="entry name" value="UG_Glycosaminoglycan_Hydrolase"/>
</dbReference>
<evidence type="ECO:0000256" key="1">
    <source>
        <dbReference type="ARBA" id="ARBA00022801"/>
    </source>
</evidence>
<keyword evidence="6" id="KW-1185">Reference proteome</keyword>
<dbReference type="PANTHER" id="PTHR36845:SF1">
    <property type="entry name" value="HYDROLASE, PUTATIVE (AFU_ORTHOLOGUE AFUA_7G05090)-RELATED"/>
    <property type="match status" value="1"/>
</dbReference>
<dbReference type="InterPro" id="IPR008928">
    <property type="entry name" value="6-hairpin_glycosidase_sf"/>
</dbReference>
<accession>A0A926I8U1</accession>
<evidence type="ECO:0000256" key="4">
    <source>
        <dbReference type="PIRSR" id="PIRSR610905-2"/>
    </source>
</evidence>
<organism evidence="5 6">
    <name type="scientific">Zhenhengia yiwuensis</name>
    <dbReference type="NCBI Taxonomy" id="2763666"/>
    <lineage>
        <taxon>Bacteria</taxon>
        <taxon>Bacillati</taxon>
        <taxon>Bacillota</taxon>
        <taxon>Clostridia</taxon>
        <taxon>Lachnospirales</taxon>
        <taxon>Lachnospiraceae</taxon>
        <taxon>Zhenhengia</taxon>
    </lineage>
</organism>
<evidence type="ECO:0000256" key="2">
    <source>
        <dbReference type="ARBA" id="ARBA00038358"/>
    </source>
</evidence>
<dbReference type="GO" id="GO:0000272">
    <property type="term" value="P:polysaccharide catabolic process"/>
    <property type="evidence" value="ECO:0007669"/>
    <property type="project" value="TreeGrafter"/>
</dbReference>
<dbReference type="SUPFAM" id="SSF48208">
    <property type="entry name" value="Six-hairpin glycosidases"/>
    <property type="match status" value="1"/>
</dbReference>
<evidence type="ECO:0000313" key="5">
    <source>
        <dbReference type="EMBL" id="MBC8579050.1"/>
    </source>
</evidence>
<feature type="active site" description="Proton donor" evidence="3">
    <location>
        <position position="155"/>
    </location>
</feature>
<reference evidence="5" key="1">
    <citation type="submission" date="2020-08" db="EMBL/GenBank/DDBJ databases">
        <title>Genome public.</title>
        <authorList>
            <person name="Liu C."/>
            <person name="Sun Q."/>
        </authorList>
    </citation>
    <scope>NUCLEOTIDE SEQUENCE</scope>
    <source>
        <strain evidence="5">NSJ-12</strain>
    </source>
</reference>
<comment type="caution">
    <text evidence="5">The sequence shown here is derived from an EMBL/GenBank/DDBJ whole genome shotgun (WGS) entry which is preliminary data.</text>
</comment>
<dbReference type="GO" id="GO:0052757">
    <property type="term" value="F:chondroitin hydrolase activity"/>
    <property type="evidence" value="ECO:0007669"/>
    <property type="project" value="TreeGrafter"/>
</dbReference>
<name>A0A926I8U1_9FIRM</name>
<keyword evidence="1 5" id="KW-0378">Hydrolase</keyword>
<dbReference type="Proteomes" id="UP000655830">
    <property type="component" value="Unassembled WGS sequence"/>
</dbReference>
<dbReference type="InterPro" id="IPR012341">
    <property type="entry name" value="6hp_glycosidase-like_sf"/>
</dbReference>